<dbReference type="Proteomes" id="UP001162992">
    <property type="component" value="Chromosome 11"/>
</dbReference>
<gene>
    <name evidence="1" type="ORF">O6H91_11G067900</name>
</gene>
<protein>
    <submittedName>
        <fullName evidence="1">Uncharacterized protein</fullName>
    </submittedName>
</protein>
<evidence type="ECO:0000313" key="2">
    <source>
        <dbReference type="Proteomes" id="UP001162992"/>
    </source>
</evidence>
<reference evidence="2" key="1">
    <citation type="journal article" date="2024" name="Proc. Natl. Acad. Sci. U.S.A.">
        <title>Extraordinary preservation of gene collinearity over three hundred million years revealed in homosporous lycophytes.</title>
        <authorList>
            <person name="Li C."/>
            <person name="Wickell D."/>
            <person name="Kuo L.Y."/>
            <person name="Chen X."/>
            <person name="Nie B."/>
            <person name="Liao X."/>
            <person name="Peng D."/>
            <person name="Ji J."/>
            <person name="Jenkins J."/>
            <person name="Williams M."/>
            <person name="Shu S."/>
            <person name="Plott C."/>
            <person name="Barry K."/>
            <person name="Rajasekar S."/>
            <person name="Grimwood J."/>
            <person name="Han X."/>
            <person name="Sun S."/>
            <person name="Hou Z."/>
            <person name="He W."/>
            <person name="Dai G."/>
            <person name="Sun C."/>
            <person name="Schmutz J."/>
            <person name="Leebens-Mack J.H."/>
            <person name="Li F.W."/>
            <person name="Wang L."/>
        </authorList>
    </citation>
    <scope>NUCLEOTIDE SEQUENCE [LARGE SCALE GENOMIC DNA]</scope>
    <source>
        <strain evidence="2">cv. PW_Plant_1</strain>
    </source>
</reference>
<dbReference type="EMBL" id="CM055102">
    <property type="protein sequence ID" value="KAJ7538893.1"/>
    <property type="molecule type" value="Genomic_DNA"/>
</dbReference>
<proteinExistence type="predicted"/>
<organism evidence="1 2">
    <name type="scientific">Diphasiastrum complanatum</name>
    <name type="common">Issler's clubmoss</name>
    <name type="synonym">Lycopodium complanatum</name>
    <dbReference type="NCBI Taxonomy" id="34168"/>
    <lineage>
        <taxon>Eukaryota</taxon>
        <taxon>Viridiplantae</taxon>
        <taxon>Streptophyta</taxon>
        <taxon>Embryophyta</taxon>
        <taxon>Tracheophyta</taxon>
        <taxon>Lycopodiopsida</taxon>
        <taxon>Lycopodiales</taxon>
        <taxon>Lycopodiaceae</taxon>
        <taxon>Lycopodioideae</taxon>
        <taxon>Diphasiastrum</taxon>
    </lineage>
</organism>
<keyword evidence="2" id="KW-1185">Reference proteome</keyword>
<name>A0ACC2CA56_DIPCM</name>
<evidence type="ECO:0000313" key="1">
    <source>
        <dbReference type="EMBL" id="KAJ7538893.1"/>
    </source>
</evidence>
<accession>A0ACC2CA56</accession>
<sequence>MQSSVRAVEAYRRSRLIDSATLDEDKVTPVYRLDEICDLLIASPADIVKEVVEFIFKRLEHKSPIVKQKTLRLIKYSVGKSGSEFRREMQRQSGAIRNLFHYKGQVDPLKGDALNKAVRDTAHEAITAIFASDERTSSMEDVSKRIQGFGSTNFDASLEDRDKRTILGEVMSFGSQSIKQGLSKISNHYRGSATGTGSHSIGSYQAPNLRRSISDRDNFDRYRESYFESRSSEHLHYKTGQASTGTEYLSSDFDDSRAGAHEISDSVPGGTQPSQAETLVDKVAAVGGVRLQPSRDTLQNFLLEAQKLDPVVLQQALEAKLQAHSWQVRFKVLCLLEAILRQKENERFDIVAGMFEDNSTAVANCLEFPHASLKDKAKKVLNMLGAGSKEEREQAEEPKEAAVSAVQVELPDLIDTTEPGFENTDGLSNYTVTESLESTLVQADLLDHEQHSIAPEVTHNTFGGDPFADMSLHTAQVANGSRVNGDLFSGLSMEDDKVLDKKSTDFSARDESSLFEGLSISTNEQASVRPKEGTGSLIDLMDSLSTSDPSIHHQIGLEQMHSASAKSNSAQQPVPPIPFLNSHGGFANNISRPPEPPFVPSQVPSFVSSGVLQTPVMYANPSMLMPTGIVGVPPSSIYMQHVFAQHNFGFPLAGAPFNQQHVMAGLPAISRSGMVAQQQSGGNGLQGSYGHGGFDTTFTDGFDFPKNSAPRYTMENSKKEETKAFDFISDHVSAARGPKK</sequence>
<comment type="caution">
    <text evidence="1">The sequence shown here is derived from an EMBL/GenBank/DDBJ whole genome shotgun (WGS) entry which is preliminary data.</text>
</comment>